<evidence type="ECO:0000256" key="3">
    <source>
        <dbReference type="ARBA" id="ARBA00022989"/>
    </source>
</evidence>
<proteinExistence type="inferred from homology"/>
<dbReference type="GO" id="GO:0005886">
    <property type="term" value="C:plasma membrane"/>
    <property type="evidence" value="ECO:0007669"/>
    <property type="project" value="UniProtKB-SubCell"/>
</dbReference>
<dbReference type="InterPro" id="IPR022781">
    <property type="entry name" value="Flagellar_biosynth_FliO"/>
</dbReference>
<keyword evidence="6" id="KW-0969">Cilium</keyword>
<keyword evidence="6" id="KW-0966">Cell projection</keyword>
<evidence type="ECO:0000313" key="7">
    <source>
        <dbReference type="Proteomes" id="UP000677305"/>
    </source>
</evidence>
<dbReference type="Pfam" id="PF04347">
    <property type="entry name" value="FliO"/>
    <property type="match status" value="1"/>
</dbReference>
<name>A0A8J8MER0_9FIRM</name>
<protein>
    <recommendedName>
        <fullName evidence="5">Flagellar protein</fullName>
    </recommendedName>
</protein>
<keyword evidence="6" id="KW-0282">Flagellum</keyword>
<keyword evidence="7" id="KW-1185">Reference proteome</keyword>
<keyword evidence="5" id="KW-0975">Bacterial flagellum</keyword>
<dbReference type="NCBIfam" id="TIGR03500">
    <property type="entry name" value="FliO_TIGR"/>
    <property type="match status" value="1"/>
</dbReference>
<dbReference type="RefSeq" id="WP_113675205.1">
    <property type="nucleotide sequence ID" value="NZ_CAJXUH010000007.1"/>
</dbReference>
<evidence type="ECO:0000313" key="6">
    <source>
        <dbReference type="EMBL" id="QUH31453.1"/>
    </source>
</evidence>
<dbReference type="AlphaFoldDB" id="A0A8J8MER0"/>
<gene>
    <name evidence="6" type="primary">fliO</name>
    <name evidence="6" type="ORF">HYG85_22010</name>
</gene>
<evidence type="ECO:0000256" key="4">
    <source>
        <dbReference type="ARBA" id="ARBA00023136"/>
    </source>
</evidence>
<evidence type="ECO:0000256" key="2">
    <source>
        <dbReference type="ARBA" id="ARBA00022692"/>
    </source>
</evidence>
<dbReference type="KEGG" id="vgu:HYG85_22010"/>
<comment type="similarity">
    <text evidence="5">Belongs to the FliO/MopB family.</text>
</comment>
<keyword evidence="3 5" id="KW-1133">Transmembrane helix</keyword>
<dbReference type="GO" id="GO:0044781">
    <property type="term" value="P:bacterial-type flagellum organization"/>
    <property type="evidence" value="ECO:0007669"/>
    <property type="project" value="UniProtKB-UniRule"/>
</dbReference>
<feature type="transmembrane region" description="Helical" evidence="5">
    <location>
        <begin position="13"/>
        <end position="34"/>
    </location>
</feature>
<evidence type="ECO:0000256" key="5">
    <source>
        <dbReference type="RuleBase" id="RU362064"/>
    </source>
</evidence>
<accession>A0A8J8MER0</accession>
<dbReference type="GO" id="GO:0009425">
    <property type="term" value="C:bacterial-type flagellum basal body"/>
    <property type="evidence" value="ECO:0007669"/>
    <property type="project" value="UniProtKB-SubCell"/>
</dbReference>
<dbReference type="Proteomes" id="UP000677305">
    <property type="component" value="Chromosome"/>
</dbReference>
<organism evidence="6 7">
    <name type="scientific">Vallitalea guaymasensis</name>
    <dbReference type="NCBI Taxonomy" id="1185412"/>
    <lineage>
        <taxon>Bacteria</taxon>
        <taxon>Bacillati</taxon>
        <taxon>Bacillota</taxon>
        <taxon>Clostridia</taxon>
        <taxon>Lachnospirales</taxon>
        <taxon>Vallitaleaceae</taxon>
        <taxon>Vallitalea</taxon>
    </lineage>
</organism>
<keyword evidence="1 5" id="KW-1003">Cell membrane</keyword>
<evidence type="ECO:0000256" key="1">
    <source>
        <dbReference type="ARBA" id="ARBA00022475"/>
    </source>
</evidence>
<keyword evidence="2 5" id="KW-0812">Transmembrane</keyword>
<sequence>MTTYYLYSGQSEWWQVIVLLVLFILVLVGAYYVTRLFGRFQIKKGSSQNIHQLESISVGPQKFIQLIKIGDEYILIGITKDKITFLKEIDKDNIDLSKYNKEKIAQVTPFNKQLEKFLGKK</sequence>
<comment type="subcellular location">
    <subcellularLocation>
        <location evidence="5">Cell membrane</location>
    </subcellularLocation>
    <subcellularLocation>
        <location evidence="5">Bacterial flagellum basal body</location>
    </subcellularLocation>
</comment>
<reference evidence="6 7" key="1">
    <citation type="submission" date="2020-07" db="EMBL/GenBank/DDBJ databases">
        <title>Vallitalea guaymasensis genome.</title>
        <authorList>
            <person name="Postec A."/>
        </authorList>
    </citation>
    <scope>NUCLEOTIDE SEQUENCE [LARGE SCALE GENOMIC DNA]</scope>
    <source>
        <strain evidence="6 7">Ra1766G1</strain>
    </source>
</reference>
<dbReference type="OrthoDB" id="9797155at2"/>
<dbReference type="EMBL" id="CP058561">
    <property type="protein sequence ID" value="QUH31453.1"/>
    <property type="molecule type" value="Genomic_DNA"/>
</dbReference>
<keyword evidence="4 5" id="KW-0472">Membrane</keyword>